<comment type="subcellular location">
    <subcellularLocation>
        <location evidence="1 11">Nucleus</location>
    </subcellularLocation>
</comment>
<dbReference type="Gene3D" id="3.30.60.60">
    <property type="entry name" value="N-acetyl transferase-like"/>
    <property type="match status" value="1"/>
</dbReference>
<dbReference type="InterPro" id="IPR040706">
    <property type="entry name" value="Zf-MYST"/>
</dbReference>
<comment type="catalytic activity">
    <reaction evidence="11">
        <text>L-lysyl-[protein] + acetyl-CoA = N(6)-acetyl-L-lysyl-[protein] + CoA + H(+)</text>
        <dbReference type="Rhea" id="RHEA:45948"/>
        <dbReference type="Rhea" id="RHEA-COMP:9752"/>
        <dbReference type="Rhea" id="RHEA-COMP:10731"/>
        <dbReference type="ChEBI" id="CHEBI:15378"/>
        <dbReference type="ChEBI" id="CHEBI:29969"/>
        <dbReference type="ChEBI" id="CHEBI:57287"/>
        <dbReference type="ChEBI" id="CHEBI:57288"/>
        <dbReference type="ChEBI" id="CHEBI:61930"/>
        <dbReference type="EC" id="2.3.1.48"/>
    </reaction>
</comment>
<dbReference type="Proteomes" id="UP000070444">
    <property type="component" value="Unassembled WGS sequence"/>
</dbReference>
<keyword evidence="4 13" id="KW-0808">Transferase</keyword>
<keyword evidence="7" id="KW-0862">Zinc</keyword>
<dbReference type="GO" id="GO:0005634">
    <property type="term" value="C:nucleus"/>
    <property type="evidence" value="ECO:0007669"/>
    <property type="project" value="UniProtKB-SubCell"/>
</dbReference>
<dbReference type="FunFam" id="3.30.60.60:FF:000001">
    <property type="entry name" value="Histone acetyltransferase"/>
    <property type="match status" value="1"/>
</dbReference>
<evidence type="ECO:0000313" key="13">
    <source>
        <dbReference type="EMBL" id="KXN68804.1"/>
    </source>
</evidence>
<keyword evidence="6" id="KW-0863">Zinc-finger</keyword>
<evidence type="ECO:0000256" key="7">
    <source>
        <dbReference type="ARBA" id="ARBA00022833"/>
    </source>
</evidence>
<feature type="domain" description="MYST-type HAT" evidence="12">
    <location>
        <begin position="14"/>
        <end position="148"/>
    </location>
</feature>
<dbReference type="GO" id="GO:0004402">
    <property type="term" value="F:histone acetyltransferase activity"/>
    <property type="evidence" value="ECO:0007669"/>
    <property type="project" value="InterPro"/>
</dbReference>
<evidence type="ECO:0000256" key="9">
    <source>
        <dbReference type="ARBA" id="ARBA00022990"/>
    </source>
</evidence>
<evidence type="ECO:0000256" key="6">
    <source>
        <dbReference type="ARBA" id="ARBA00022771"/>
    </source>
</evidence>
<gene>
    <name evidence="13" type="ORF">CONCODRAFT_51344</name>
</gene>
<dbReference type="Gene3D" id="3.40.630.30">
    <property type="match status" value="1"/>
</dbReference>
<dbReference type="InterPro" id="IPR002717">
    <property type="entry name" value="HAT_MYST-type"/>
</dbReference>
<evidence type="ECO:0000256" key="3">
    <source>
        <dbReference type="ARBA" id="ARBA00013184"/>
    </source>
</evidence>
<keyword evidence="13" id="KW-0012">Acyltransferase</keyword>
<dbReference type="GO" id="GO:0008270">
    <property type="term" value="F:zinc ion binding"/>
    <property type="evidence" value="ECO:0007669"/>
    <property type="project" value="UniProtKB-KW"/>
</dbReference>
<dbReference type="GO" id="GO:0000785">
    <property type="term" value="C:chromatin"/>
    <property type="evidence" value="ECO:0007669"/>
    <property type="project" value="TreeGrafter"/>
</dbReference>
<evidence type="ECO:0000256" key="2">
    <source>
        <dbReference type="ARBA" id="ARBA00010107"/>
    </source>
</evidence>
<dbReference type="OrthoDB" id="787137at2759"/>
<evidence type="ECO:0000256" key="1">
    <source>
        <dbReference type="ARBA" id="ARBA00004123"/>
    </source>
</evidence>
<comment type="similarity">
    <text evidence="2 11">Belongs to the MYST (SAS/MOZ) family.</text>
</comment>
<evidence type="ECO:0000256" key="10">
    <source>
        <dbReference type="ARBA" id="ARBA00023242"/>
    </source>
</evidence>
<dbReference type="PROSITE" id="PS51726">
    <property type="entry name" value="MYST_HAT"/>
    <property type="match status" value="1"/>
</dbReference>
<organism evidence="13 14">
    <name type="scientific">Conidiobolus coronatus (strain ATCC 28846 / CBS 209.66 / NRRL 28638)</name>
    <name type="common">Delacroixia coronata</name>
    <dbReference type="NCBI Taxonomy" id="796925"/>
    <lineage>
        <taxon>Eukaryota</taxon>
        <taxon>Fungi</taxon>
        <taxon>Fungi incertae sedis</taxon>
        <taxon>Zoopagomycota</taxon>
        <taxon>Entomophthoromycotina</taxon>
        <taxon>Entomophthoromycetes</taxon>
        <taxon>Entomophthorales</taxon>
        <taxon>Ancylistaceae</taxon>
        <taxon>Conidiobolus</taxon>
    </lineage>
</organism>
<protein>
    <recommendedName>
        <fullName evidence="3 11">Histone acetyltransferase</fullName>
        <ecNumber evidence="3 11">2.3.1.48</ecNumber>
    </recommendedName>
</protein>
<dbReference type="Pfam" id="PF01853">
    <property type="entry name" value="MOZ_SAS"/>
    <property type="match status" value="1"/>
</dbReference>
<keyword evidence="5" id="KW-0479">Metal-binding</keyword>
<proteinExistence type="inferred from homology"/>
<dbReference type="OMA" id="HASKCRW"/>
<name>A0A137P1P5_CONC2</name>
<dbReference type="GO" id="GO:0006357">
    <property type="term" value="P:regulation of transcription by RNA polymerase II"/>
    <property type="evidence" value="ECO:0007669"/>
    <property type="project" value="TreeGrafter"/>
</dbReference>
<evidence type="ECO:0000313" key="14">
    <source>
        <dbReference type="Proteomes" id="UP000070444"/>
    </source>
</evidence>
<dbReference type="PANTHER" id="PTHR10615">
    <property type="entry name" value="HISTONE ACETYLTRANSFERASE"/>
    <property type="match status" value="1"/>
</dbReference>
<keyword evidence="14" id="KW-1185">Reference proteome</keyword>
<sequence length="148" mass="17688">MIINNSKDLDDDKDSGFKIRKLWLGRYEINVWYSAPYPEEYCKASQLFMCEFCLKYMKSSYICYRHMLKCKVRNPPGDEIYRENNLSVFEVDGRKNRIYCQNLCLLAKMFLDHKTLYYDVEPFLFYILTEVDKRGCHLVGYFSKDATG</sequence>
<dbReference type="PANTHER" id="PTHR10615:SF161">
    <property type="entry name" value="HISTONE ACETYLTRANSFERASE KAT7"/>
    <property type="match status" value="1"/>
</dbReference>
<evidence type="ECO:0000256" key="5">
    <source>
        <dbReference type="ARBA" id="ARBA00022723"/>
    </source>
</evidence>
<accession>A0A137P1P5</accession>
<evidence type="ECO:0000259" key="12">
    <source>
        <dbReference type="PROSITE" id="PS51726"/>
    </source>
</evidence>
<evidence type="ECO:0000256" key="8">
    <source>
        <dbReference type="ARBA" id="ARBA00022853"/>
    </source>
</evidence>
<keyword evidence="9" id="KW-0007">Acetylation</keyword>
<dbReference type="GO" id="GO:0003682">
    <property type="term" value="F:chromatin binding"/>
    <property type="evidence" value="ECO:0007669"/>
    <property type="project" value="TreeGrafter"/>
</dbReference>
<dbReference type="STRING" id="796925.A0A137P1P5"/>
<evidence type="ECO:0000256" key="4">
    <source>
        <dbReference type="ARBA" id="ARBA00022679"/>
    </source>
</evidence>
<dbReference type="InterPro" id="IPR016181">
    <property type="entry name" value="Acyl_CoA_acyltransferase"/>
</dbReference>
<dbReference type="EMBL" id="KQ964560">
    <property type="protein sequence ID" value="KXN68804.1"/>
    <property type="molecule type" value="Genomic_DNA"/>
</dbReference>
<reference evidence="13 14" key="1">
    <citation type="journal article" date="2015" name="Genome Biol. Evol.">
        <title>Phylogenomic analyses indicate that early fungi evolved digesting cell walls of algal ancestors of land plants.</title>
        <authorList>
            <person name="Chang Y."/>
            <person name="Wang S."/>
            <person name="Sekimoto S."/>
            <person name="Aerts A.L."/>
            <person name="Choi C."/>
            <person name="Clum A."/>
            <person name="LaButti K.M."/>
            <person name="Lindquist E.A."/>
            <person name="Yee Ngan C."/>
            <person name="Ohm R.A."/>
            <person name="Salamov A.A."/>
            <person name="Grigoriev I.V."/>
            <person name="Spatafora J.W."/>
            <person name="Berbee M.L."/>
        </authorList>
    </citation>
    <scope>NUCLEOTIDE SEQUENCE [LARGE SCALE GENOMIC DNA]</scope>
    <source>
        <strain evidence="13 14">NRRL 28638</strain>
    </source>
</reference>
<keyword evidence="8" id="KW-0156">Chromatin regulator</keyword>
<dbReference type="SUPFAM" id="SSF55729">
    <property type="entry name" value="Acyl-CoA N-acyltransferases (Nat)"/>
    <property type="match status" value="1"/>
</dbReference>
<dbReference type="GO" id="GO:0003712">
    <property type="term" value="F:transcription coregulator activity"/>
    <property type="evidence" value="ECO:0007669"/>
    <property type="project" value="TreeGrafter"/>
</dbReference>
<evidence type="ECO:0000256" key="11">
    <source>
        <dbReference type="RuleBase" id="RU361211"/>
    </source>
</evidence>
<dbReference type="Pfam" id="PF17772">
    <property type="entry name" value="zf-MYST"/>
    <property type="match status" value="1"/>
</dbReference>
<dbReference type="InterPro" id="IPR050603">
    <property type="entry name" value="MYST_HAT"/>
</dbReference>
<dbReference type="EC" id="2.3.1.48" evidence="3 11"/>
<dbReference type="AlphaFoldDB" id="A0A137P1P5"/>
<keyword evidence="10 11" id="KW-0539">Nucleus</keyword>